<dbReference type="Pfam" id="PF01370">
    <property type="entry name" value="Epimerase"/>
    <property type="match status" value="1"/>
</dbReference>
<comment type="catalytic activity">
    <reaction evidence="2">
        <text>L-threonine + NAD(+) = (2S)-2-amino-3-oxobutanoate + NADH + H(+)</text>
        <dbReference type="Rhea" id="RHEA:13161"/>
        <dbReference type="ChEBI" id="CHEBI:15378"/>
        <dbReference type="ChEBI" id="CHEBI:57540"/>
        <dbReference type="ChEBI" id="CHEBI:57926"/>
        <dbReference type="ChEBI" id="CHEBI:57945"/>
        <dbReference type="ChEBI" id="CHEBI:78948"/>
        <dbReference type="EC" id="1.1.1.103"/>
    </reaction>
</comment>
<feature type="domain" description="NAD-dependent epimerase/dehydratase" evidence="8">
    <location>
        <begin position="18"/>
        <end position="233"/>
    </location>
</feature>
<evidence type="ECO:0000256" key="4">
    <source>
        <dbReference type="ARBA" id="ARBA00060557"/>
    </source>
</evidence>
<dbReference type="EMBL" id="CAJNNW010028887">
    <property type="protein sequence ID" value="CAE8698168.1"/>
    <property type="molecule type" value="Genomic_DNA"/>
</dbReference>
<evidence type="ECO:0000256" key="5">
    <source>
        <dbReference type="ARBA" id="ARBA00066604"/>
    </source>
</evidence>
<gene>
    <name evidence="9" type="ORF">PGLA2088_LOCUS30600</name>
</gene>
<evidence type="ECO:0000256" key="1">
    <source>
        <dbReference type="ARBA" id="ARBA00007637"/>
    </source>
</evidence>
<dbReference type="InterPro" id="IPR001509">
    <property type="entry name" value="Epimerase_deHydtase"/>
</dbReference>
<dbReference type="GO" id="GO:0006567">
    <property type="term" value="P:L-threonine catabolic process"/>
    <property type="evidence" value="ECO:0007669"/>
    <property type="project" value="TreeGrafter"/>
</dbReference>
<organism evidence="9 10">
    <name type="scientific">Polarella glacialis</name>
    <name type="common">Dinoflagellate</name>
    <dbReference type="NCBI Taxonomy" id="89957"/>
    <lineage>
        <taxon>Eukaryota</taxon>
        <taxon>Sar</taxon>
        <taxon>Alveolata</taxon>
        <taxon>Dinophyceae</taxon>
        <taxon>Suessiales</taxon>
        <taxon>Suessiaceae</taxon>
        <taxon>Polarella</taxon>
    </lineage>
</organism>
<evidence type="ECO:0000313" key="9">
    <source>
        <dbReference type="EMBL" id="CAE8698168.1"/>
    </source>
</evidence>
<accession>A0A813KG39</accession>
<dbReference type="InterPro" id="IPR036291">
    <property type="entry name" value="NAD(P)-bd_dom_sf"/>
</dbReference>
<protein>
    <recommendedName>
        <fullName evidence="6">L-threonine 3-dehydrogenase, mitochondrial</fullName>
        <ecNumber evidence="5">1.1.1.103</ecNumber>
    </recommendedName>
</protein>
<evidence type="ECO:0000313" key="10">
    <source>
        <dbReference type="Proteomes" id="UP000626109"/>
    </source>
</evidence>
<evidence type="ECO:0000256" key="3">
    <source>
        <dbReference type="ARBA" id="ARBA00059023"/>
    </source>
</evidence>
<dbReference type="Gene3D" id="3.40.50.720">
    <property type="entry name" value="NAD(P)-binding Rossmann-like Domain"/>
    <property type="match status" value="1"/>
</dbReference>
<dbReference type="InterPro" id="IPR051225">
    <property type="entry name" value="NAD(P)_epim/dehydratase"/>
</dbReference>
<comment type="pathway">
    <text evidence="4">Amino-acid degradation; L-threonine degradation via oxydo-reductase pathway; glycine from L-threonine: step 1/2.</text>
</comment>
<reference evidence="9" key="1">
    <citation type="submission" date="2021-02" db="EMBL/GenBank/DDBJ databases">
        <authorList>
            <person name="Dougan E. K."/>
            <person name="Rhodes N."/>
            <person name="Thang M."/>
            <person name="Chan C."/>
        </authorList>
    </citation>
    <scope>NUCLEOTIDE SEQUENCE</scope>
</reference>
<evidence type="ECO:0000259" key="8">
    <source>
        <dbReference type="Pfam" id="PF01370"/>
    </source>
</evidence>
<evidence type="ECO:0000256" key="6">
    <source>
        <dbReference type="ARBA" id="ARBA00069940"/>
    </source>
</evidence>
<dbReference type="PANTHER" id="PTHR42687">
    <property type="entry name" value="L-THREONINE 3-DEHYDROGENASE"/>
    <property type="match status" value="1"/>
</dbReference>
<feature type="chain" id="PRO_5032957901" description="L-threonine 3-dehydrogenase, mitochondrial" evidence="7">
    <location>
        <begin position="21"/>
        <end position="311"/>
    </location>
</feature>
<dbReference type="FunFam" id="3.40.50.720:FF:000077">
    <property type="entry name" value="L-threonine 3-dehydrogenase, mitochondrial"/>
    <property type="match status" value="1"/>
</dbReference>
<feature type="signal peptide" evidence="7">
    <location>
        <begin position="1"/>
        <end position="20"/>
    </location>
</feature>
<comment type="similarity">
    <text evidence="1">Belongs to the NAD(P)-dependent epimerase/dehydratase family.</text>
</comment>
<dbReference type="Proteomes" id="UP000626109">
    <property type="component" value="Unassembled WGS sequence"/>
</dbReference>
<dbReference type="AlphaFoldDB" id="A0A813KG39"/>
<comment type="function">
    <text evidence="3">Catalyzes the NAD(+)-dependent oxidation of L-threonine to 2-amino-3-ketobutyrate, mediating L-threonine catabolism.</text>
</comment>
<sequence length="311" mass="34902">MVLTFSALLLQVFGVENVIGSDIKQTPSTYRMLSRVDLGPPMVYADVASFDGLARIVLEHGITHVVHLASLLSAIGEQNPQLAIKVNSRGTENILEVARLNNLKVFIPSSIAAFGPSSPKDDTPNECSMRPTTVYGVTKVYTELMGEYYHQRYGVDFRSLRFPGIISSEVPPGGGTTDYAVAIYYQALKHGRYTCFLEENQVLPMMYMPDCLKSVSDLMQAPNESLTRRSYNITGMSFTPKDLAASIQRKMRHFEMSYDVDFRQKIAESWPRTIDDSIARADWGWKPDYDIDEMTDSMLNRLGARDSIRAP</sequence>
<evidence type="ECO:0000256" key="2">
    <source>
        <dbReference type="ARBA" id="ARBA00050613"/>
    </source>
</evidence>
<evidence type="ECO:0000256" key="7">
    <source>
        <dbReference type="SAM" id="SignalP"/>
    </source>
</evidence>
<name>A0A813KG39_POLGL</name>
<dbReference type="PANTHER" id="PTHR42687:SF1">
    <property type="entry name" value="L-THREONINE 3-DEHYDROGENASE, MITOCHONDRIAL"/>
    <property type="match status" value="1"/>
</dbReference>
<dbReference type="SUPFAM" id="SSF51735">
    <property type="entry name" value="NAD(P)-binding Rossmann-fold domains"/>
    <property type="match status" value="1"/>
</dbReference>
<keyword evidence="7" id="KW-0732">Signal</keyword>
<proteinExistence type="inferred from homology"/>
<dbReference type="EC" id="1.1.1.103" evidence="5"/>
<dbReference type="GO" id="GO:0008743">
    <property type="term" value="F:L-threonine 3-dehydrogenase activity"/>
    <property type="evidence" value="ECO:0007669"/>
    <property type="project" value="UniProtKB-EC"/>
</dbReference>
<comment type="caution">
    <text evidence="9">The sequence shown here is derived from an EMBL/GenBank/DDBJ whole genome shotgun (WGS) entry which is preliminary data.</text>
</comment>